<dbReference type="EMBL" id="JAGKQM010000013">
    <property type="protein sequence ID" value="KAH0894796.1"/>
    <property type="molecule type" value="Genomic_DNA"/>
</dbReference>
<protein>
    <recommendedName>
        <fullName evidence="3">PPM-type phosphatase domain-containing protein</fullName>
    </recommendedName>
</protein>
<dbReference type="SUPFAM" id="SSF81606">
    <property type="entry name" value="PP2C-like"/>
    <property type="match status" value="1"/>
</dbReference>
<feature type="non-terminal residue" evidence="1">
    <location>
        <position position="1"/>
    </location>
</feature>
<evidence type="ECO:0000313" key="1">
    <source>
        <dbReference type="EMBL" id="KAH0894796.1"/>
    </source>
</evidence>
<keyword evidence="2" id="KW-1185">Reference proteome</keyword>
<accession>A0ABQ8AQH1</accession>
<name>A0ABQ8AQH1_BRANA</name>
<organism evidence="1 2">
    <name type="scientific">Brassica napus</name>
    <name type="common">Rape</name>
    <dbReference type="NCBI Taxonomy" id="3708"/>
    <lineage>
        <taxon>Eukaryota</taxon>
        <taxon>Viridiplantae</taxon>
        <taxon>Streptophyta</taxon>
        <taxon>Embryophyta</taxon>
        <taxon>Tracheophyta</taxon>
        <taxon>Spermatophyta</taxon>
        <taxon>Magnoliopsida</taxon>
        <taxon>eudicotyledons</taxon>
        <taxon>Gunneridae</taxon>
        <taxon>Pentapetalae</taxon>
        <taxon>rosids</taxon>
        <taxon>malvids</taxon>
        <taxon>Brassicales</taxon>
        <taxon>Brassicaceae</taxon>
        <taxon>Brassiceae</taxon>
        <taxon>Brassica</taxon>
    </lineage>
</organism>
<evidence type="ECO:0008006" key="3">
    <source>
        <dbReference type="Google" id="ProtNLM"/>
    </source>
</evidence>
<reference evidence="1 2" key="1">
    <citation type="submission" date="2021-05" db="EMBL/GenBank/DDBJ databases">
        <title>Genome Assembly of Synthetic Allotetraploid Brassica napus Reveals Homoeologous Exchanges between Subgenomes.</title>
        <authorList>
            <person name="Davis J.T."/>
        </authorList>
    </citation>
    <scope>NUCLEOTIDE SEQUENCE [LARGE SCALE GENOMIC DNA]</scope>
    <source>
        <strain evidence="2">cv. Da-Ae</strain>
        <tissue evidence="1">Seedling</tissue>
    </source>
</reference>
<comment type="caution">
    <text evidence="1">The sequence shown here is derived from an EMBL/GenBank/DDBJ whole genome shotgun (WGS) entry which is preliminary data.</text>
</comment>
<dbReference type="Proteomes" id="UP000824890">
    <property type="component" value="Unassembled WGS sequence"/>
</dbReference>
<proteinExistence type="predicted"/>
<gene>
    <name evidence="1" type="ORF">HID58_057225</name>
</gene>
<dbReference type="InterPro" id="IPR036457">
    <property type="entry name" value="PPM-type-like_dom_sf"/>
</dbReference>
<dbReference type="Gene3D" id="3.60.40.10">
    <property type="entry name" value="PPM-type phosphatase domain"/>
    <property type="match status" value="1"/>
</dbReference>
<evidence type="ECO:0000313" key="2">
    <source>
        <dbReference type="Proteomes" id="UP000824890"/>
    </source>
</evidence>
<sequence>RRDVELFDKTLRIDEMMQGQRMARTGVSREVRCLRLVLLLSQLGTPHSDFPGPNSGITACVAVIRHKQLVVSNDAYNLSRDHKPDLEAEKERILMKAGDMQLSFYQLKSKYIVTASPHINTESGYNASYLSPETSSLCHIFIFWLNSAMMRMISLFLPAMELGNHLVLQKSSFCDSDTEGMIDLLCCWP</sequence>